<protein>
    <submittedName>
        <fullName evidence="1">Uncharacterized protein</fullName>
    </submittedName>
</protein>
<gene>
    <name evidence="1" type="ORF">BVRB_017820</name>
</gene>
<dbReference type="KEGG" id="bvg:104886322"/>
<dbReference type="Proteomes" id="UP000035740">
    <property type="component" value="Unassembled WGS sequence"/>
</dbReference>
<organism evidence="1 2">
    <name type="scientific">Beta vulgaris subsp. vulgaris</name>
    <name type="common">Beet</name>
    <dbReference type="NCBI Taxonomy" id="3555"/>
    <lineage>
        <taxon>Eukaryota</taxon>
        <taxon>Viridiplantae</taxon>
        <taxon>Streptophyta</taxon>
        <taxon>Embryophyta</taxon>
        <taxon>Tracheophyta</taxon>
        <taxon>Spermatophyta</taxon>
        <taxon>Magnoliopsida</taxon>
        <taxon>eudicotyledons</taxon>
        <taxon>Gunneridae</taxon>
        <taxon>Pentapetalae</taxon>
        <taxon>Caryophyllales</taxon>
        <taxon>Chenopodiaceae</taxon>
        <taxon>Betoideae</taxon>
        <taxon>Beta</taxon>
    </lineage>
</organism>
<accession>A0A0J7YM21</accession>
<evidence type="ECO:0000313" key="1">
    <source>
        <dbReference type="EMBL" id="KMS64677.1"/>
    </source>
</evidence>
<keyword evidence="2" id="KW-1185">Reference proteome</keyword>
<name>A0A0J7YM21_BETVV</name>
<dbReference type="Gramene" id="KMS64677">
    <property type="protein sequence ID" value="KMS64677"/>
    <property type="gene ID" value="BVRB_017820"/>
</dbReference>
<proteinExistence type="predicted"/>
<dbReference type="EMBL" id="KQ125837">
    <property type="protein sequence ID" value="KMS64677.1"/>
    <property type="molecule type" value="Genomic_DNA"/>
</dbReference>
<reference evidence="1 2" key="1">
    <citation type="journal article" date="2014" name="Nature">
        <title>The genome of the recently domesticated crop plant sugar beet (Beta vulgaris).</title>
        <authorList>
            <person name="Dohm J.C."/>
            <person name="Minoche A.E."/>
            <person name="Holtgrawe D."/>
            <person name="Capella-Gutierrez S."/>
            <person name="Zakrzewski F."/>
            <person name="Tafer H."/>
            <person name="Rupp O."/>
            <person name="Sorensen T.R."/>
            <person name="Stracke R."/>
            <person name="Reinhardt R."/>
            <person name="Goesmann A."/>
            <person name="Kraft T."/>
            <person name="Schulz B."/>
            <person name="Stadler P.F."/>
            <person name="Schmidt T."/>
            <person name="Gabaldon T."/>
            <person name="Lehrach H."/>
            <person name="Weisshaar B."/>
            <person name="Himmelbauer H."/>
        </authorList>
    </citation>
    <scope>NUCLEOTIDE SEQUENCE [LARGE SCALE GENOMIC DNA]</scope>
    <source>
        <tissue evidence="1">Taproot</tissue>
    </source>
</reference>
<dbReference type="AlphaFoldDB" id="A0A0J7YM21"/>
<sequence length="104" mass="11274">MLLSWRHLHAQSDFPSINAGRQLMEAIDDSLAALGKSTAAKFGTFLCSCPTFFRDLIDVASKMVLALDACHVYHFPALLSSLFEFICEASLAIAQGDAPEEAPV</sequence>
<evidence type="ECO:0000313" key="2">
    <source>
        <dbReference type="Proteomes" id="UP000035740"/>
    </source>
</evidence>